<feature type="coiled-coil region" evidence="1">
    <location>
        <begin position="1"/>
        <end position="83"/>
    </location>
</feature>
<evidence type="ECO:0000256" key="1">
    <source>
        <dbReference type="SAM" id="Coils"/>
    </source>
</evidence>
<keyword evidence="1" id="KW-0175">Coiled coil</keyword>
<organism evidence="2 3">
    <name type="scientific">Bacillus phage 268TH004</name>
    <dbReference type="NCBI Taxonomy" id="2801523"/>
    <lineage>
        <taxon>Viruses</taxon>
        <taxon>Duplodnaviria</taxon>
        <taxon>Heunggongvirae</taxon>
        <taxon>Uroviricota</taxon>
        <taxon>Caudoviricetes</taxon>
        <taxon>Ehrlichviridae</taxon>
        <taxon>Gettysburgvirus</taxon>
        <taxon>Gettysburgvirus gv268TH004</taxon>
    </lineage>
</organism>
<gene>
    <name evidence="2" type="primary">14</name>
    <name evidence="2" type="ORF">268TH004_14</name>
</gene>
<accession>A0A7T7ZAK7</accession>
<reference evidence="2 3" key="1">
    <citation type="submission" date="2020-12" db="EMBL/GenBank/DDBJ databases">
        <authorList>
            <person name="Goubet-McCall L."/>
            <person name="Delesalle V.A."/>
            <person name="Krukonis G.P."/>
        </authorList>
    </citation>
    <scope>NUCLEOTIDE SEQUENCE [LARGE SCALE GENOMIC DNA]</scope>
</reference>
<name>A0A7T7ZAK7_9CAUD</name>
<proteinExistence type="predicted"/>
<dbReference type="Proteomes" id="UP000595376">
    <property type="component" value="Segment"/>
</dbReference>
<protein>
    <submittedName>
        <fullName evidence="2">Uncharacterized protein</fullName>
    </submittedName>
</protein>
<sequence length="103" mass="12284">MVLREKELEKKKHQAKTLRREFSSIEGHTGYTESLEERIKALEWENEKLRHEANRARLLEEELNKYKEKYEVVETLAEAYKAHRDSLPTAEHLYPPNYWGGNA</sequence>
<keyword evidence="3" id="KW-1185">Reference proteome</keyword>
<evidence type="ECO:0000313" key="2">
    <source>
        <dbReference type="EMBL" id="QQO40360.1"/>
    </source>
</evidence>
<dbReference type="EMBL" id="MW394467">
    <property type="protein sequence ID" value="QQO40360.1"/>
    <property type="molecule type" value="Genomic_DNA"/>
</dbReference>
<evidence type="ECO:0000313" key="3">
    <source>
        <dbReference type="Proteomes" id="UP000595376"/>
    </source>
</evidence>